<keyword evidence="3 6" id="KW-0032">Aminotransferase</keyword>
<dbReference type="GO" id="GO:0008483">
    <property type="term" value="F:transaminase activity"/>
    <property type="evidence" value="ECO:0007669"/>
    <property type="project" value="UniProtKB-KW"/>
</dbReference>
<dbReference type="PANTHER" id="PTHR46383">
    <property type="entry name" value="ASPARTATE AMINOTRANSFERASE"/>
    <property type="match status" value="1"/>
</dbReference>
<keyword evidence="5" id="KW-0663">Pyridoxal phosphate</keyword>
<dbReference type="InterPro" id="IPR050596">
    <property type="entry name" value="AspAT/PAT-like"/>
</dbReference>
<dbReference type="InterPro" id="IPR015424">
    <property type="entry name" value="PyrdxlP-dep_Trfase"/>
</dbReference>
<evidence type="ECO:0000313" key="9">
    <source>
        <dbReference type="Proteomes" id="UP000231701"/>
    </source>
</evidence>
<dbReference type="InterPro" id="IPR015421">
    <property type="entry name" value="PyrdxlP-dep_Trfase_major"/>
</dbReference>
<evidence type="ECO:0000256" key="5">
    <source>
        <dbReference type="ARBA" id="ARBA00022898"/>
    </source>
</evidence>
<dbReference type="Pfam" id="PF00155">
    <property type="entry name" value="Aminotran_1_2"/>
    <property type="match status" value="1"/>
</dbReference>
<evidence type="ECO:0000256" key="2">
    <source>
        <dbReference type="ARBA" id="ARBA00007441"/>
    </source>
</evidence>
<dbReference type="GO" id="GO:0006520">
    <property type="term" value="P:amino acid metabolic process"/>
    <property type="evidence" value="ECO:0007669"/>
    <property type="project" value="InterPro"/>
</dbReference>
<dbReference type="EC" id="2.6.1.-" evidence="6"/>
<dbReference type="GO" id="GO:0030170">
    <property type="term" value="F:pyridoxal phosphate binding"/>
    <property type="evidence" value="ECO:0007669"/>
    <property type="project" value="InterPro"/>
</dbReference>
<evidence type="ECO:0000256" key="4">
    <source>
        <dbReference type="ARBA" id="ARBA00022679"/>
    </source>
</evidence>
<dbReference type="InterPro" id="IPR004839">
    <property type="entry name" value="Aminotransferase_I/II_large"/>
</dbReference>
<dbReference type="InterPro" id="IPR004838">
    <property type="entry name" value="NHTrfase_class1_PyrdxlP-BS"/>
</dbReference>
<dbReference type="RefSeq" id="WP_232710212.1">
    <property type="nucleotide sequence ID" value="NZ_CP018799.1"/>
</dbReference>
<dbReference type="KEGG" id="maes:Ga0123461_2399"/>
<dbReference type="AlphaFoldDB" id="A0A2K8L0I3"/>
<organism evidence="8 9">
    <name type="scientific">Mariprofundus aestuarium</name>
    <dbReference type="NCBI Taxonomy" id="1921086"/>
    <lineage>
        <taxon>Bacteria</taxon>
        <taxon>Pseudomonadati</taxon>
        <taxon>Pseudomonadota</taxon>
        <taxon>Candidatius Mariprofundia</taxon>
        <taxon>Mariprofundales</taxon>
        <taxon>Mariprofundaceae</taxon>
        <taxon>Mariprofundus</taxon>
    </lineage>
</organism>
<proteinExistence type="inferred from homology"/>
<evidence type="ECO:0000313" key="8">
    <source>
        <dbReference type="EMBL" id="ATX80798.1"/>
    </source>
</evidence>
<evidence type="ECO:0000259" key="7">
    <source>
        <dbReference type="Pfam" id="PF00155"/>
    </source>
</evidence>
<evidence type="ECO:0000256" key="6">
    <source>
        <dbReference type="RuleBase" id="RU000481"/>
    </source>
</evidence>
<keyword evidence="4 6" id="KW-0808">Transferase</keyword>
<evidence type="ECO:0000256" key="1">
    <source>
        <dbReference type="ARBA" id="ARBA00001933"/>
    </source>
</evidence>
<sequence>MRRIDQIEPFRVMQLLERAKELEAEGRKIIHMEIGEPDFPTPASVIEAAKAALDSGDNFYTPSTGNPELQKALSRWYADEYGVSIAAERILITPGTSGAFSLIYAALLEDGESVLLSDPGYPCQRNFIRLSGAEPLNIPVGPETRYHLSADLIEKNWRLGTRAALVINPSNPTGTLIADDELKKVAAACRRLGGYLISDEIYHGLTYGTKARSALEFDDHAIVVNGFSKRWAMTGWRIGWIIVPDELIDACRRVMQNIFIAAPTLSQNAALAAIAATDEIEVMRKAYGERRNYLLSELPKLGFDIVVEPQGAFYIYADVSRITGDSRRFCWDMLEKSGVAITPGEDFGRYKSNQHLRFSYATSLDDIREGIARIRKHLESA</sequence>
<keyword evidence="9" id="KW-1185">Reference proteome</keyword>
<evidence type="ECO:0000256" key="3">
    <source>
        <dbReference type="ARBA" id="ARBA00022576"/>
    </source>
</evidence>
<name>A0A2K8L0I3_MARES</name>
<accession>A0A2K8L0I3</accession>
<reference evidence="8 9" key="1">
    <citation type="submission" date="2016-12" db="EMBL/GenBank/DDBJ databases">
        <title>Isolation and genomic insights into novel planktonic Zetaproteobacteria from stratified waters of the Chesapeake Bay.</title>
        <authorList>
            <person name="McAllister S.M."/>
            <person name="Kato S."/>
            <person name="Chan C.S."/>
            <person name="Chiu B.K."/>
            <person name="Field E.K."/>
        </authorList>
    </citation>
    <scope>NUCLEOTIDE SEQUENCE [LARGE SCALE GENOMIC DNA]</scope>
    <source>
        <strain evidence="8 9">CP-5</strain>
    </source>
</reference>
<protein>
    <recommendedName>
        <fullName evidence="6">Aminotransferase</fullName>
        <ecNumber evidence="6">2.6.1.-</ecNumber>
    </recommendedName>
</protein>
<dbReference type="PANTHER" id="PTHR46383:SF2">
    <property type="entry name" value="AMINOTRANSFERASE"/>
    <property type="match status" value="1"/>
</dbReference>
<comment type="cofactor">
    <cofactor evidence="1 6">
        <name>pyridoxal 5'-phosphate</name>
        <dbReference type="ChEBI" id="CHEBI:597326"/>
    </cofactor>
</comment>
<feature type="domain" description="Aminotransferase class I/classII large" evidence="7">
    <location>
        <begin position="28"/>
        <end position="374"/>
    </location>
</feature>
<dbReference type="CDD" id="cd00609">
    <property type="entry name" value="AAT_like"/>
    <property type="match status" value="1"/>
</dbReference>
<dbReference type="PROSITE" id="PS00105">
    <property type="entry name" value="AA_TRANSFER_CLASS_1"/>
    <property type="match status" value="1"/>
</dbReference>
<comment type="similarity">
    <text evidence="2 6">Belongs to the class-I pyridoxal-phosphate-dependent aminotransferase family.</text>
</comment>
<dbReference type="SUPFAM" id="SSF53383">
    <property type="entry name" value="PLP-dependent transferases"/>
    <property type="match status" value="1"/>
</dbReference>
<dbReference type="EMBL" id="CP018799">
    <property type="protein sequence ID" value="ATX80798.1"/>
    <property type="molecule type" value="Genomic_DNA"/>
</dbReference>
<dbReference type="Gene3D" id="3.40.640.10">
    <property type="entry name" value="Type I PLP-dependent aspartate aminotransferase-like (Major domain)"/>
    <property type="match status" value="1"/>
</dbReference>
<gene>
    <name evidence="8" type="ORF">Ga0123461_2399</name>
</gene>
<dbReference type="Proteomes" id="UP000231701">
    <property type="component" value="Chromosome"/>
</dbReference>